<dbReference type="Pfam" id="PF02254">
    <property type="entry name" value="TrkA_N"/>
    <property type="match status" value="2"/>
</dbReference>
<dbReference type="PROSITE" id="PS51202">
    <property type="entry name" value="RCK_C"/>
    <property type="match status" value="2"/>
</dbReference>
<dbReference type="PRINTS" id="PR00335">
    <property type="entry name" value="KUPTAKETRKA"/>
</dbReference>
<dbReference type="GO" id="GO:0015079">
    <property type="term" value="F:potassium ion transmembrane transporter activity"/>
    <property type="evidence" value="ECO:0007669"/>
    <property type="project" value="InterPro"/>
</dbReference>
<dbReference type="GO" id="GO:0005886">
    <property type="term" value="C:plasma membrane"/>
    <property type="evidence" value="ECO:0007669"/>
    <property type="project" value="InterPro"/>
</dbReference>
<keyword evidence="10" id="KW-1185">Reference proteome</keyword>
<evidence type="ECO:0000256" key="2">
    <source>
        <dbReference type="ARBA" id="ARBA00022448"/>
    </source>
</evidence>
<protein>
    <recommendedName>
        <fullName evidence="1">Trk system potassium uptake protein TrkA</fullName>
    </recommendedName>
</protein>
<dbReference type="RefSeq" id="WP_183729025.1">
    <property type="nucleotide sequence ID" value="NZ_JACHID010000002.1"/>
</dbReference>
<keyword evidence="3" id="KW-0633">Potassium transport</keyword>
<dbReference type="SUPFAM" id="SSF116726">
    <property type="entry name" value="TrkA C-terminal domain-like"/>
    <property type="match status" value="2"/>
</dbReference>
<evidence type="ECO:0000313" key="10">
    <source>
        <dbReference type="Proteomes" id="UP000528322"/>
    </source>
</evidence>
<name>A0A7W7Y2T3_9BACT</name>
<keyword evidence="5" id="KW-0520">NAD</keyword>
<evidence type="ECO:0000259" key="8">
    <source>
        <dbReference type="PROSITE" id="PS51202"/>
    </source>
</evidence>
<dbReference type="PROSITE" id="PS51201">
    <property type="entry name" value="RCK_N"/>
    <property type="match status" value="1"/>
</dbReference>
<dbReference type="PANTHER" id="PTHR43833">
    <property type="entry name" value="POTASSIUM CHANNEL PROTEIN 2-RELATED-RELATED"/>
    <property type="match status" value="1"/>
</dbReference>
<feature type="domain" description="RCK C-terminal" evidence="8">
    <location>
        <begin position="371"/>
        <end position="452"/>
    </location>
</feature>
<evidence type="ECO:0000256" key="6">
    <source>
        <dbReference type="ARBA" id="ARBA00023065"/>
    </source>
</evidence>
<accession>A0A7W7Y2T3</accession>
<dbReference type="InterPro" id="IPR036291">
    <property type="entry name" value="NAD(P)-bd_dom_sf"/>
</dbReference>
<evidence type="ECO:0000313" key="9">
    <source>
        <dbReference type="EMBL" id="MBB5021055.1"/>
    </source>
</evidence>
<dbReference type="PANTHER" id="PTHR43833:SF5">
    <property type="entry name" value="TRK SYSTEM POTASSIUM UPTAKE PROTEIN TRKA"/>
    <property type="match status" value="1"/>
</dbReference>
<dbReference type="AlphaFoldDB" id="A0A7W7Y2T3"/>
<evidence type="ECO:0000256" key="5">
    <source>
        <dbReference type="ARBA" id="ARBA00023027"/>
    </source>
</evidence>
<evidence type="ECO:0000256" key="1">
    <source>
        <dbReference type="ARBA" id="ARBA00017378"/>
    </source>
</evidence>
<dbReference type="Gene3D" id="3.40.50.720">
    <property type="entry name" value="NAD(P)-binding Rossmann-like Domain"/>
    <property type="match status" value="2"/>
</dbReference>
<sequence>MHILVIGAGRVGREVAKVFSPHNDVTIIDDDPDRLSKVSEDLDILAVRGDATDPEVYEVLRKKESSLDVCIAVTNNDAVNILASILVADVVPVGRRVARINNEHLDYEKLRERTGIELFISPYQQAAISALELVEHSWARDIIHFRFDCIKALALQVDDSNFDGITVYELMKNFRGKTIVCAIERYDAEKGGELVIPRGNTRIHLRDYIYFLGTEEDLAKFAETSKIPLPKYPKRCVVLGANEIGIKIARKLIEKGSSVKLLDRDEKDCERAATILQDQALVLNDRHSTQGIFYQESLYLADLLIAATLDDEYNLIMGISALRTGIKRAICLNSNADYYETAHTMGIDVAVGPKLATVTGIVQKLSNEKLISESSFLGGRGAVLHWVVSDRSRVVGRRISDIAFPDGALAVAAIRHGEAIIVTGDFEPAEGDTIIIFCKHEALADVKKRIAR</sequence>
<feature type="domain" description="RCK N-terminal" evidence="7">
    <location>
        <begin position="1"/>
        <end position="120"/>
    </location>
</feature>
<dbReference type="InterPro" id="IPR003148">
    <property type="entry name" value="RCK_N"/>
</dbReference>
<proteinExistence type="predicted"/>
<dbReference type="InterPro" id="IPR036721">
    <property type="entry name" value="RCK_C_sf"/>
</dbReference>
<keyword evidence="4" id="KW-0630">Potassium</keyword>
<feature type="domain" description="RCK C-terminal" evidence="8">
    <location>
        <begin position="140"/>
        <end position="227"/>
    </location>
</feature>
<keyword evidence="2" id="KW-0813">Transport</keyword>
<evidence type="ECO:0000256" key="4">
    <source>
        <dbReference type="ARBA" id="ARBA00022958"/>
    </source>
</evidence>
<reference evidence="9 10" key="1">
    <citation type="submission" date="2020-08" db="EMBL/GenBank/DDBJ databases">
        <title>Genomic Encyclopedia of Type Strains, Phase IV (KMG-IV): sequencing the most valuable type-strain genomes for metagenomic binning, comparative biology and taxonomic classification.</title>
        <authorList>
            <person name="Goeker M."/>
        </authorList>
    </citation>
    <scope>NUCLEOTIDE SEQUENCE [LARGE SCALE GENOMIC DNA]</scope>
    <source>
        <strain evidence="9 10">DSM 22071</strain>
    </source>
</reference>
<dbReference type="InterPro" id="IPR006036">
    <property type="entry name" value="K_uptake_TrkA"/>
</dbReference>
<organism evidence="9 10">
    <name type="scientific">Desulfurispira natronophila</name>
    <dbReference type="NCBI Taxonomy" id="682562"/>
    <lineage>
        <taxon>Bacteria</taxon>
        <taxon>Pseudomonadati</taxon>
        <taxon>Chrysiogenota</taxon>
        <taxon>Chrysiogenia</taxon>
        <taxon>Chrysiogenales</taxon>
        <taxon>Chrysiogenaceae</taxon>
        <taxon>Desulfurispira</taxon>
    </lineage>
</organism>
<dbReference type="Pfam" id="PF02080">
    <property type="entry name" value="TrkA_C"/>
    <property type="match status" value="2"/>
</dbReference>
<dbReference type="EMBL" id="JACHID010000002">
    <property type="protein sequence ID" value="MBB5021055.1"/>
    <property type="molecule type" value="Genomic_DNA"/>
</dbReference>
<dbReference type="InterPro" id="IPR050721">
    <property type="entry name" value="Trk_Ktr_HKT_K-transport"/>
</dbReference>
<dbReference type="Proteomes" id="UP000528322">
    <property type="component" value="Unassembled WGS sequence"/>
</dbReference>
<evidence type="ECO:0000259" key="7">
    <source>
        <dbReference type="PROSITE" id="PS51201"/>
    </source>
</evidence>
<evidence type="ECO:0000256" key="3">
    <source>
        <dbReference type="ARBA" id="ARBA00022538"/>
    </source>
</evidence>
<keyword evidence="6" id="KW-0406">Ion transport</keyword>
<gene>
    <name evidence="9" type="ORF">HNR37_000361</name>
</gene>
<comment type="caution">
    <text evidence="9">The sequence shown here is derived from an EMBL/GenBank/DDBJ whole genome shotgun (WGS) entry which is preliminary data.</text>
</comment>
<dbReference type="SUPFAM" id="SSF51735">
    <property type="entry name" value="NAD(P)-binding Rossmann-fold domains"/>
    <property type="match status" value="2"/>
</dbReference>
<dbReference type="Gene3D" id="3.30.70.1450">
    <property type="entry name" value="Regulator of K+ conductance, C-terminal domain"/>
    <property type="match status" value="2"/>
</dbReference>
<dbReference type="InterPro" id="IPR006037">
    <property type="entry name" value="RCK_C"/>
</dbReference>